<proteinExistence type="predicted"/>
<organism evidence="1 2">
    <name type="scientific">Araneus ventricosus</name>
    <name type="common">Orbweaver spider</name>
    <name type="synonym">Epeira ventricosa</name>
    <dbReference type="NCBI Taxonomy" id="182803"/>
    <lineage>
        <taxon>Eukaryota</taxon>
        <taxon>Metazoa</taxon>
        <taxon>Ecdysozoa</taxon>
        <taxon>Arthropoda</taxon>
        <taxon>Chelicerata</taxon>
        <taxon>Arachnida</taxon>
        <taxon>Araneae</taxon>
        <taxon>Araneomorphae</taxon>
        <taxon>Entelegynae</taxon>
        <taxon>Araneoidea</taxon>
        <taxon>Araneidae</taxon>
        <taxon>Araneus</taxon>
    </lineage>
</organism>
<evidence type="ECO:0000313" key="2">
    <source>
        <dbReference type="Proteomes" id="UP000499080"/>
    </source>
</evidence>
<sequence length="97" mass="10908">MSANLQLFRATLSLGNRKKPSSDRSGEYGGRQFSNPMLRQIPLYKRSVMPPCIISRGRPPTPMHVFDAFTPINKLFKQRVQSLQSHGAISIHLLCIA</sequence>
<protein>
    <submittedName>
        <fullName evidence="1">Uncharacterized protein</fullName>
    </submittedName>
</protein>
<dbReference type="Proteomes" id="UP000499080">
    <property type="component" value="Unassembled WGS sequence"/>
</dbReference>
<accession>A0A4Y2TXC4</accession>
<comment type="caution">
    <text evidence="1">The sequence shown here is derived from an EMBL/GenBank/DDBJ whole genome shotgun (WGS) entry which is preliminary data.</text>
</comment>
<evidence type="ECO:0000313" key="1">
    <source>
        <dbReference type="EMBL" id="GBO05349.1"/>
    </source>
</evidence>
<dbReference type="EMBL" id="BGPR01032009">
    <property type="protein sequence ID" value="GBO05349.1"/>
    <property type="molecule type" value="Genomic_DNA"/>
</dbReference>
<reference evidence="1 2" key="1">
    <citation type="journal article" date="2019" name="Sci. Rep.">
        <title>Orb-weaving spider Araneus ventricosus genome elucidates the spidroin gene catalogue.</title>
        <authorList>
            <person name="Kono N."/>
            <person name="Nakamura H."/>
            <person name="Ohtoshi R."/>
            <person name="Moran D.A.P."/>
            <person name="Shinohara A."/>
            <person name="Yoshida Y."/>
            <person name="Fujiwara M."/>
            <person name="Mori M."/>
            <person name="Tomita M."/>
            <person name="Arakawa K."/>
        </authorList>
    </citation>
    <scope>NUCLEOTIDE SEQUENCE [LARGE SCALE GENOMIC DNA]</scope>
</reference>
<dbReference type="AlphaFoldDB" id="A0A4Y2TXC4"/>
<keyword evidence="2" id="KW-1185">Reference proteome</keyword>
<gene>
    <name evidence="1" type="ORF">AVEN_162364_1</name>
</gene>
<name>A0A4Y2TXC4_ARAVE</name>